<proteinExistence type="predicted"/>
<evidence type="ECO:0000313" key="2">
    <source>
        <dbReference type="EMBL" id="MCL2915834.1"/>
    </source>
</evidence>
<dbReference type="EMBL" id="JAKIKT010000008">
    <property type="protein sequence ID" value="MCL2915834.1"/>
    <property type="molecule type" value="Genomic_DNA"/>
</dbReference>
<protein>
    <submittedName>
        <fullName evidence="2">Uncharacterized protein</fullName>
    </submittedName>
</protein>
<evidence type="ECO:0000313" key="3">
    <source>
        <dbReference type="Proteomes" id="UP001202831"/>
    </source>
</evidence>
<organism evidence="2 3">
    <name type="scientific">Shewanella corallii</name>
    <dbReference type="NCBI Taxonomy" id="560080"/>
    <lineage>
        <taxon>Bacteria</taxon>
        <taxon>Pseudomonadati</taxon>
        <taxon>Pseudomonadota</taxon>
        <taxon>Gammaproteobacteria</taxon>
        <taxon>Alteromonadales</taxon>
        <taxon>Shewanellaceae</taxon>
        <taxon>Shewanella</taxon>
    </lineage>
</organism>
<dbReference type="Proteomes" id="UP001202831">
    <property type="component" value="Unassembled WGS sequence"/>
</dbReference>
<reference evidence="2 3" key="1">
    <citation type="submission" date="2022-01" db="EMBL/GenBank/DDBJ databases">
        <title>Whole genome-based taxonomy of the Shewanellaceae.</title>
        <authorList>
            <person name="Martin-Rodriguez A.J."/>
        </authorList>
    </citation>
    <scope>NUCLEOTIDE SEQUENCE [LARGE SCALE GENOMIC DNA]</scope>
    <source>
        <strain evidence="2 3">DSM 21332</strain>
    </source>
</reference>
<evidence type="ECO:0000256" key="1">
    <source>
        <dbReference type="SAM" id="MobiDB-lite"/>
    </source>
</evidence>
<feature type="non-terminal residue" evidence="2">
    <location>
        <position position="1"/>
    </location>
</feature>
<feature type="compositionally biased region" description="Low complexity" evidence="1">
    <location>
        <begin position="25"/>
        <end position="34"/>
    </location>
</feature>
<feature type="region of interest" description="Disordered" evidence="1">
    <location>
        <begin position="1"/>
        <end position="127"/>
    </location>
</feature>
<sequence>PGFEQDHGIHNPGSGTGGEVPDFTNPSEGNPSEGEGSGINPDGSGELEPGFEQDHGIHNPGSGTGGEVPDFINPSEGFDNDFGQDPAPDELPEFGKDPAPEELPGFTNPNEGNTVGEDIQDVSDKVD</sequence>
<comment type="caution">
    <text evidence="2">The sequence shown here is derived from an EMBL/GenBank/DDBJ whole genome shotgun (WGS) entry which is preliminary data.</text>
</comment>
<name>A0ABT0NBH8_9GAMM</name>
<gene>
    <name evidence="2" type="ORF">L2725_18950</name>
</gene>
<keyword evidence="3" id="KW-1185">Reference proteome</keyword>
<accession>A0ABT0NBH8</accession>
<dbReference type="RefSeq" id="WP_249250382.1">
    <property type="nucleotide sequence ID" value="NZ_JAKIKT010000008.1"/>
</dbReference>